<dbReference type="Pfam" id="PF00415">
    <property type="entry name" value="RCC1"/>
    <property type="match status" value="3"/>
</dbReference>
<dbReference type="Proteomes" id="UP000199501">
    <property type="component" value="Unassembled WGS sequence"/>
</dbReference>
<dbReference type="InterPro" id="IPR051553">
    <property type="entry name" value="Ran_GTPase-activating"/>
</dbReference>
<dbReference type="OrthoDB" id="9796385at2"/>
<dbReference type="STRING" id="1271860.SAMN05216174_104106"/>
<name>A0A1G6P3Q0_9PSEU</name>
<evidence type="ECO:0000313" key="1">
    <source>
        <dbReference type="EMBL" id="SDC74802.1"/>
    </source>
</evidence>
<reference evidence="2" key="1">
    <citation type="submission" date="2016-10" db="EMBL/GenBank/DDBJ databases">
        <authorList>
            <person name="Varghese N."/>
            <person name="Submissions S."/>
        </authorList>
    </citation>
    <scope>NUCLEOTIDE SEQUENCE [LARGE SCALE GENOMIC DNA]</scope>
    <source>
        <strain evidence="2">IBRC-M 10403</strain>
    </source>
</reference>
<protein>
    <submittedName>
        <fullName evidence="1">Alpha-tubulin suppressor</fullName>
    </submittedName>
</protein>
<dbReference type="EMBL" id="FMZZ01000004">
    <property type="protein sequence ID" value="SDC74802.1"/>
    <property type="molecule type" value="Genomic_DNA"/>
</dbReference>
<gene>
    <name evidence="1" type="ORF">SAMN05216174_104106</name>
</gene>
<keyword evidence="2" id="KW-1185">Reference proteome</keyword>
<dbReference type="RefSeq" id="WP_091449785.1">
    <property type="nucleotide sequence ID" value="NZ_FMZZ01000004.1"/>
</dbReference>
<sequence length="762" mass="76081">MRCRSWVAVTGLLCALLTGERSTVAETATAASGFNPVAPVRVLDTRLGSGGPLRGGGTLVLDLSARLPGAATAVVLNVTGTDVTANTFLTLFPHGAARPVSSTLNLAVGETRPNQATIALSADRVVDIYNNAGATHVVVDVAGYYAAGGGALFTSVPPTRVLDTRQSAPVGPGGTVTLDFTGRIAPAATAVTFTLTGAEATHTTFVTAWPTGAPRPTASNLNLESGGTRANLVTVALGADRKVTLYNNAGTAHLIADAAGFHAPGIGAGFVPLSPRRILDTRTGLGRGGVVGPLASGGQVDVPLASPVPPDAAGVLLNVTAVDAVAPSFVTVWSPDQREDRPNTSNLNVVPGKAVAAGVAVPVGAVRAFRAFAHQSLNLVADLSGVFVFTGTPCAEDCVVAWGANRGGATGTGRAASLLTDPEKVGLTGAKTLGGGGQYAVTTVGKVLAWGDNSYGQLGAGWTGGWSPVPVAVRGLDQVTAVVGGESGALALRVDGTVWSWGIAFAAPGPPAGSSATPTRVGGLAGARRIAMNEGTGYAVLTDGSVWAWGFNTEGALGVGPGTTHTATPVRVPGLTDVEDLVAANGSVFATRRDGTVWAWGSNQGGKLGTGQGCAATGCHIATPTPVPELTGVRVIRPGVDHAHALTAANTVLSWGRDWGGQLGTGQSCLAPDTCAAATPVPVPGLTDVTGVAASYGSGFAVKSDGTVWAWGVNGIGQLGTGPACAPEGDRCVVRSPAQVRNVTGARQLTADLRGTVVALVA</sequence>
<evidence type="ECO:0000313" key="2">
    <source>
        <dbReference type="Proteomes" id="UP000199501"/>
    </source>
</evidence>
<dbReference type="AlphaFoldDB" id="A0A1G6P3Q0"/>
<organism evidence="1 2">
    <name type="scientific">Actinokineospora iranica</name>
    <dbReference type="NCBI Taxonomy" id="1271860"/>
    <lineage>
        <taxon>Bacteria</taxon>
        <taxon>Bacillati</taxon>
        <taxon>Actinomycetota</taxon>
        <taxon>Actinomycetes</taxon>
        <taxon>Pseudonocardiales</taxon>
        <taxon>Pseudonocardiaceae</taxon>
        <taxon>Actinokineospora</taxon>
    </lineage>
</organism>
<dbReference type="SUPFAM" id="SSF50985">
    <property type="entry name" value="RCC1/BLIP-II"/>
    <property type="match status" value="2"/>
</dbReference>
<accession>A0A1G6P3Q0</accession>
<dbReference type="PANTHER" id="PTHR45982:SF1">
    <property type="entry name" value="REGULATOR OF CHROMOSOME CONDENSATION"/>
    <property type="match status" value="1"/>
</dbReference>
<dbReference type="PANTHER" id="PTHR45982">
    <property type="entry name" value="REGULATOR OF CHROMOSOME CONDENSATION"/>
    <property type="match status" value="1"/>
</dbReference>
<dbReference type="Gene3D" id="2.130.10.30">
    <property type="entry name" value="Regulator of chromosome condensation 1/beta-lactamase-inhibitor protein II"/>
    <property type="match status" value="2"/>
</dbReference>
<dbReference type="PRINTS" id="PR00633">
    <property type="entry name" value="RCCNDNSATION"/>
</dbReference>
<proteinExistence type="predicted"/>
<dbReference type="InterPro" id="IPR009091">
    <property type="entry name" value="RCC1/BLIP-II"/>
</dbReference>
<dbReference type="InterPro" id="IPR000408">
    <property type="entry name" value="Reg_chr_condens"/>
</dbReference>
<dbReference type="PROSITE" id="PS50012">
    <property type="entry name" value="RCC1_3"/>
    <property type="match status" value="5"/>
</dbReference>